<sequence>MTPRFSIIIPLYNKKGLISKTIESVLSQTYLNFEIIVVDDGSTDGSIESISGLNDERLKLFRKENGGVSSARNYGIKKAEGQYVAFLDADDEYEISFLKNINLAIEQFPDADAFCTGFFKVRGREKLRSFNPDRYAKSPFLIEDFYSLWAIDSFFCASSIVVRKEYFQYHHKWFPEGESLGEDQEVWFHLAENGSLVHIPKALSKYNMMADENSLTSQRRVVEELPFITRLKKRKEGSSYIKSIDLFIEKYDLERAFNNARVGHKKKAIKLLLDNFRGRRFTKLKLMVLLAIIMPAKRG</sequence>
<dbReference type="InterPro" id="IPR029044">
    <property type="entry name" value="Nucleotide-diphossugar_trans"/>
</dbReference>
<dbReference type="Gene3D" id="3.90.550.10">
    <property type="entry name" value="Spore Coat Polysaccharide Biosynthesis Protein SpsA, Chain A"/>
    <property type="match status" value="1"/>
</dbReference>
<reference evidence="3" key="1">
    <citation type="journal article" date="2019" name="Int. J. Syst. Evol. Microbiol.">
        <title>The Global Catalogue of Microorganisms (GCM) 10K type strain sequencing project: providing services to taxonomists for standard genome sequencing and annotation.</title>
        <authorList>
            <consortium name="The Broad Institute Genomics Platform"/>
            <consortium name="The Broad Institute Genome Sequencing Center for Infectious Disease"/>
            <person name="Wu L."/>
            <person name="Ma J."/>
        </authorList>
    </citation>
    <scope>NUCLEOTIDE SEQUENCE [LARGE SCALE GENOMIC DNA]</scope>
    <source>
        <strain evidence="3">KCTC 52277</strain>
    </source>
</reference>
<dbReference type="PANTHER" id="PTHR22916">
    <property type="entry name" value="GLYCOSYLTRANSFERASE"/>
    <property type="match status" value="1"/>
</dbReference>
<evidence type="ECO:0000259" key="1">
    <source>
        <dbReference type="Pfam" id="PF00535"/>
    </source>
</evidence>
<name>A0ABV7GKC7_9GAMM</name>
<dbReference type="RefSeq" id="WP_248934711.1">
    <property type="nucleotide sequence ID" value="NZ_JAKILF010000001.1"/>
</dbReference>
<dbReference type="Proteomes" id="UP001595621">
    <property type="component" value="Unassembled WGS sequence"/>
</dbReference>
<feature type="domain" description="Glycosyltransferase 2-like" evidence="1">
    <location>
        <begin position="6"/>
        <end position="167"/>
    </location>
</feature>
<dbReference type="InterPro" id="IPR001173">
    <property type="entry name" value="Glyco_trans_2-like"/>
</dbReference>
<accession>A0ABV7GKC7</accession>
<keyword evidence="3" id="KW-1185">Reference proteome</keyword>
<proteinExistence type="predicted"/>
<evidence type="ECO:0000313" key="3">
    <source>
        <dbReference type="Proteomes" id="UP001595621"/>
    </source>
</evidence>
<dbReference type="SUPFAM" id="SSF53448">
    <property type="entry name" value="Nucleotide-diphospho-sugar transferases"/>
    <property type="match status" value="1"/>
</dbReference>
<comment type="caution">
    <text evidence="2">The sequence shown here is derived from an EMBL/GenBank/DDBJ whole genome shotgun (WGS) entry which is preliminary data.</text>
</comment>
<organism evidence="2 3">
    <name type="scientific">Shewanella submarina</name>
    <dbReference type="NCBI Taxonomy" id="2016376"/>
    <lineage>
        <taxon>Bacteria</taxon>
        <taxon>Pseudomonadati</taxon>
        <taxon>Pseudomonadota</taxon>
        <taxon>Gammaproteobacteria</taxon>
        <taxon>Alteromonadales</taxon>
        <taxon>Shewanellaceae</taxon>
        <taxon>Shewanella</taxon>
    </lineage>
</organism>
<dbReference type="EMBL" id="JBHRTD010000018">
    <property type="protein sequence ID" value="MFC3140881.1"/>
    <property type="molecule type" value="Genomic_DNA"/>
</dbReference>
<dbReference type="PANTHER" id="PTHR22916:SF3">
    <property type="entry name" value="UDP-GLCNAC:BETAGAL BETA-1,3-N-ACETYLGLUCOSAMINYLTRANSFERASE-LIKE PROTEIN 1"/>
    <property type="match status" value="1"/>
</dbReference>
<dbReference type="CDD" id="cd00761">
    <property type="entry name" value="Glyco_tranf_GTA_type"/>
    <property type="match status" value="1"/>
</dbReference>
<evidence type="ECO:0000313" key="2">
    <source>
        <dbReference type="EMBL" id="MFC3140881.1"/>
    </source>
</evidence>
<gene>
    <name evidence="2" type="ORF">ACFOE0_22245</name>
</gene>
<protein>
    <submittedName>
        <fullName evidence="2">Glycosyltransferase family 2 protein</fullName>
    </submittedName>
</protein>
<dbReference type="Pfam" id="PF00535">
    <property type="entry name" value="Glycos_transf_2"/>
    <property type="match status" value="1"/>
</dbReference>